<dbReference type="PANTHER" id="PTHR43630:SF2">
    <property type="entry name" value="GLYCOSYLTRANSFERASE"/>
    <property type="match status" value="1"/>
</dbReference>
<dbReference type="Gene3D" id="1.25.40.10">
    <property type="entry name" value="Tetratricopeptide repeat domain"/>
    <property type="match status" value="2"/>
</dbReference>
<evidence type="ECO:0000256" key="1">
    <source>
        <dbReference type="PROSITE-ProRule" id="PRU00339"/>
    </source>
</evidence>
<gene>
    <name evidence="3" type="ordered locus">P9303_26171</name>
</gene>
<dbReference type="PROSITE" id="PS50293">
    <property type="entry name" value="TPR_REGION"/>
    <property type="match status" value="1"/>
</dbReference>
<proteinExistence type="predicted"/>
<dbReference type="Gene3D" id="3.90.550.10">
    <property type="entry name" value="Spore Coat Polysaccharide Biosynthesis Protein SpsA, Chain A"/>
    <property type="match status" value="1"/>
</dbReference>
<dbReference type="GO" id="GO:0016740">
    <property type="term" value="F:transferase activity"/>
    <property type="evidence" value="ECO:0007669"/>
    <property type="project" value="UniProtKB-KW"/>
</dbReference>
<dbReference type="Pfam" id="PF13432">
    <property type="entry name" value="TPR_16"/>
    <property type="match status" value="1"/>
</dbReference>
<dbReference type="AlphaFoldDB" id="A2CCY7"/>
<dbReference type="PROSITE" id="PS50005">
    <property type="entry name" value="TPR"/>
    <property type="match status" value="1"/>
</dbReference>
<sequence length="427" mass="47496">MPKRRCSKTSLTDVYILEPTYESAPMLSLSMVVRNEESRLGACLASVKGFVDEIVLVDTGSTDATVAIAEAAGARIEHLPWPGDFAPARNAALNLITGDWVLVLDADEQLRAEAISGLQNLMAQPDVLVINLLRFEQGATMAPYSNVSRLFRRHPRIHWSRPYHSMIDDSVRDLLSEEPHWRIVDYLEPALLHEGYRPDLLQSSNKSQRLRTAMEAWLAEHPGDPYTCAKLGALEVDEGQKERGIQLLRQGLKQNENTNANPIERYELLLHLGIALAQDDPQGAVTAYREAVALPMDIRVSLGARLNLAALLMQQELLDEAIALTTTATQQAPEVALAWYNLGLMQRRRGNLVEALYAYEQAKQLNPEHAETHQNHAVAMLVAGDINGARNSFSKAITLLQRQGRSKESEGLRHQVAGIVKLNEEEK</sequence>
<dbReference type="EMBL" id="CP000554">
    <property type="protein sequence ID" value="ABM79347.1"/>
    <property type="molecule type" value="Genomic_DNA"/>
</dbReference>
<keyword evidence="1" id="KW-0802">TPR repeat</keyword>
<dbReference type="Pfam" id="PF00535">
    <property type="entry name" value="Glycos_transf_2"/>
    <property type="match status" value="1"/>
</dbReference>
<protein>
    <submittedName>
        <fullName evidence="3">Glycosyl transferase, family 2:TPR repeat</fullName>
    </submittedName>
</protein>
<dbReference type="InterPro" id="IPR011990">
    <property type="entry name" value="TPR-like_helical_dom_sf"/>
</dbReference>
<dbReference type="BioCyc" id="PMAR59922:G1G80-2292-MONOMER"/>
<accession>A2CCY7</accession>
<dbReference type="CDD" id="cd02511">
    <property type="entry name" value="Beta4Glucosyltransferase"/>
    <property type="match status" value="1"/>
</dbReference>
<dbReference type="KEGG" id="pmf:P9303_26171"/>
<dbReference type="Proteomes" id="UP000002274">
    <property type="component" value="Chromosome"/>
</dbReference>
<evidence type="ECO:0000259" key="2">
    <source>
        <dbReference type="Pfam" id="PF00535"/>
    </source>
</evidence>
<dbReference type="Pfam" id="PF00515">
    <property type="entry name" value="TPR_1"/>
    <property type="match status" value="1"/>
</dbReference>
<dbReference type="InterPro" id="IPR001173">
    <property type="entry name" value="Glyco_trans_2-like"/>
</dbReference>
<reference evidence="3 4" key="1">
    <citation type="journal article" date="2007" name="PLoS Genet.">
        <title>Patterns and implications of gene gain and loss in the evolution of Prochlorococcus.</title>
        <authorList>
            <person name="Kettler G.C."/>
            <person name="Martiny A.C."/>
            <person name="Huang K."/>
            <person name="Zucker J."/>
            <person name="Coleman M.L."/>
            <person name="Rodrigue S."/>
            <person name="Chen F."/>
            <person name="Lapidus A."/>
            <person name="Ferriera S."/>
            <person name="Johnson J."/>
            <person name="Steglich C."/>
            <person name="Church G.M."/>
            <person name="Richardson P."/>
            <person name="Chisholm S.W."/>
        </authorList>
    </citation>
    <scope>NUCLEOTIDE SEQUENCE [LARGE SCALE GENOMIC DNA]</scope>
    <source>
        <strain evidence="3 4">MIT 9303</strain>
    </source>
</reference>
<keyword evidence="3" id="KW-0808">Transferase</keyword>
<dbReference type="CAZy" id="GT2">
    <property type="family name" value="Glycosyltransferase Family 2"/>
</dbReference>
<dbReference type="HOGENOM" id="CLU_023736_3_1_3"/>
<name>A2CCY7_PROM3</name>
<dbReference type="SUPFAM" id="SSF48452">
    <property type="entry name" value="TPR-like"/>
    <property type="match status" value="1"/>
</dbReference>
<dbReference type="SUPFAM" id="SSF53448">
    <property type="entry name" value="Nucleotide-diphospho-sugar transferases"/>
    <property type="match status" value="1"/>
</dbReference>
<feature type="domain" description="Glycosyltransferase 2-like" evidence="2">
    <location>
        <begin position="30"/>
        <end position="169"/>
    </location>
</feature>
<dbReference type="InterPro" id="IPR029044">
    <property type="entry name" value="Nucleotide-diphossugar_trans"/>
</dbReference>
<feature type="repeat" description="TPR" evidence="1">
    <location>
        <begin position="336"/>
        <end position="369"/>
    </location>
</feature>
<evidence type="ECO:0000313" key="4">
    <source>
        <dbReference type="Proteomes" id="UP000002274"/>
    </source>
</evidence>
<dbReference type="STRING" id="59922.P9303_26171"/>
<evidence type="ECO:0000313" key="3">
    <source>
        <dbReference type="EMBL" id="ABM79347.1"/>
    </source>
</evidence>
<organism evidence="3 4">
    <name type="scientific">Prochlorococcus marinus (strain MIT 9303)</name>
    <dbReference type="NCBI Taxonomy" id="59922"/>
    <lineage>
        <taxon>Bacteria</taxon>
        <taxon>Bacillati</taxon>
        <taxon>Cyanobacteriota</taxon>
        <taxon>Cyanophyceae</taxon>
        <taxon>Synechococcales</taxon>
        <taxon>Prochlorococcaceae</taxon>
        <taxon>Prochlorococcus</taxon>
    </lineage>
</organism>
<dbReference type="PANTHER" id="PTHR43630">
    <property type="entry name" value="POLY-BETA-1,6-N-ACETYL-D-GLUCOSAMINE SYNTHASE"/>
    <property type="match status" value="1"/>
</dbReference>
<dbReference type="InterPro" id="IPR019734">
    <property type="entry name" value="TPR_rpt"/>
</dbReference>
<dbReference type="SMART" id="SM00028">
    <property type="entry name" value="TPR"/>
    <property type="match status" value="4"/>
</dbReference>